<feature type="transmembrane region" description="Helical" evidence="1">
    <location>
        <begin position="24"/>
        <end position="45"/>
    </location>
</feature>
<dbReference type="EMBL" id="JAMAST010000016">
    <property type="protein sequence ID" value="MCL1632518.1"/>
    <property type="molecule type" value="Genomic_DNA"/>
</dbReference>
<organism evidence="2 3">
    <name type="scientific">Sporolactobacillus mangiferae</name>
    <dbReference type="NCBI Taxonomy" id="2940498"/>
    <lineage>
        <taxon>Bacteria</taxon>
        <taxon>Bacillati</taxon>
        <taxon>Bacillota</taxon>
        <taxon>Bacilli</taxon>
        <taxon>Bacillales</taxon>
        <taxon>Sporolactobacillaceae</taxon>
        <taxon>Sporolactobacillus</taxon>
    </lineage>
</organism>
<evidence type="ECO:0000313" key="3">
    <source>
        <dbReference type="Proteomes" id="UP001203004"/>
    </source>
</evidence>
<keyword evidence="1" id="KW-0472">Membrane</keyword>
<feature type="transmembrane region" description="Helical" evidence="1">
    <location>
        <begin position="364"/>
        <end position="383"/>
    </location>
</feature>
<protein>
    <submittedName>
        <fullName evidence="2">YfhO family protein</fullName>
    </submittedName>
</protein>
<keyword evidence="3" id="KW-1185">Reference proteome</keyword>
<feature type="transmembrane region" description="Helical" evidence="1">
    <location>
        <begin position="313"/>
        <end position="332"/>
    </location>
</feature>
<dbReference type="PANTHER" id="PTHR38454:SF1">
    <property type="entry name" value="INTEGRAL MEMBRANE PROTEIN"/>
    <property type="match status" value="1"/>
</dbReference>
<evidence type="ECO:0000313" key="2">
    <source>
        <dbReference type="EMBL" id="MCL1632518.1"/>
    </source>
</evidence>
<sequence>MNEQDKEYVMVTTFVFVKKIFRSAYVKVFVLCLITSGIMFLPSIIANKGLFTLVGDFNYQQIPFNMLSNRAIKSGDWFWNWSTDLGSNFIASYSFYTLGSPFFWLSLLFPPSAFPYVIGPMYMLKYCVAGMTAFGYVRRHVSDERYAVIGALLYAFSGFTTVNLMFNHFHDVVALFPLLMAGFDRLVLERKKGWFAAAVALNATLNFFFFIGEIVFLLLYYLLRFIAEDWRRYLRRLPHVIWEGVLGIGMASVIFVPAILFTLQNPRLDSFLYGPNALVFSGSRYLEIIKAFLMPADLMPHQSAIYASDFTSSGAYLPLFGPVLVLAMMFGGRNWMRRLMIGCCIVAAVPILNSLFYVLNASYYARWFYMPTLIMALMSAVALERRESLPMKKSLLICASALAALAGFLLFYPWSATQRSAVFHYDQFLFYLTAAAAGLGAAYFLVWRFRQAKHWHAAALILTVIFCGGLGFFNIFATHSIYDYQNGQAIQDTVVKTGQELKRRLPKAENYRIGISDDGWNLAMVAGLPTVNSFTSMVNGSIFKFYASIGSPRGVKTIIPPDASALKPLLSERFFVSTAKLINKPLYTQFNNGTNMVYVYENKEMLPIGFTYDYYVPESKFRHISDEYKPSVLLRAVVIKDSDVPRVKNYLVPLPDSQMFTNSKGDYRQDLNERAKEASLSFQRDRNGFSAEIQANTDKYAFFSVPYDQGWSATVNGRSVRILNADGMMIVPVAEGANHIRFNYQTPGLTSGIVIALLSIAGFAVYLFSERLNFPQRMRRMPELSK</sequence>
<evidence type="ECO:0000256" key="1">
    <source>
        <dbReference type="SAM" id="Phobius"/>
    </source>
</evidence>
<gene>
    <name evidence="2" type="ORF">M3N64_11370</name>
</gene>
<feature type="transmembrane region" description="Helical" evidence="1">
    <location>
        <begin position="241"/>
        <end position="263"/>
    </location>
</feature>
<dbReference type="Proteomes" id="UP001203004">
    <property type="component" value="Unassembled WGS sequence"/>
</dbReference>
<feature type="transmembrane region" description="Helical" evidence="1">
    <location>
        <begin position="339"/>
        <end position="358"/>
    </location>
</feature>
<feature type="transmembrane region" description="Helical" evidence="1">
    <location>
        <begin position="748"/>
        <end position="769"/>
    </location>
</feature>
<keyword evidence="1" id="KW-0812">Transmembrane</keyword>
<proteinExistence type="predicted"/>
<feature type="transmembrane region" description="Helical" evidence="1">
    <location>
        <begin position="102"/>
        <end position="124"/>
    </location>
</feature>
<dbReference type="InterPro" id="IPR018580">
    <property type="entry name" value="Uncharacterised_YfhO"/>
</dbReference>
<feature type="transmembrane region" description="Helical" evidence="1">
    <location>
        <begin position="145"/>
        <end position="166"/>
    </location>
</feature>
<feature type="transmembrane region" description="Helical" evidence="1">
    <location>
        <begin position="458"/>
        <end position="477"/>
    </location>
</feature>
<feature type="transmembrane region" description="Helical" evidence="1">
    <location>
        <begin position="195"/>
        <end position="221"/>
    </location>
</feature>
<keyword evidence="1" id="KW-1133">Transmembrane helix</keyword>
<name>A0ABT0MD64_9BACL</name>
<feature type="transmembrane region" description="Helical" evidence="1">
    <location>
        <begin position="428"/>
        <end position="446"/>
    </location>
</feature>
<dbReference type="RefSeq" id="WP_249102305.1">
    <property type="nucleotide sequence ID" value="NZ_JAMAST010000016.1"/>
</dbReference>
<dbReference type="Pfam" id="PF09586">
    <property type="entry name" value="YfhO"/>
    <property type="match status" value="2"/>
</dbReference>
<reference evidence="2 3" key="1">
    <citation type="submission" date="2022-05" db="EMBL/GenBank/DDBJ databases">
        <title>Sporolactobacillus sp nov CPB3-1, isolated from tree bark (Mangifera indica L.).</title>
        <authorList>
            <person name="Phuengjayaem S."/>
            <person name="Tanasupawat S."/>
        </authorList>
    </citation>
    <scope>NUCLEOTIDE SEQUENCE [LARGE SCALE GENOMIC DNA]</scope>
    <source>
        <strain evidence="2 3">CPB3-1</strain>
    </source>
</reference>
<feature type="transmembrane region" description="Helical" evidence="1">
    <location>
        <begin position="395"/>
        <end position="416"/>
    </location>
</feature>
<dbReference type="PANTHER" id="PTHR38454">
    <property type="entry name" value="INTEGRAL MEMBRANE PROTEIN-RELATED"/>
    <property type="match status" value="1"/>
</dbReference>
<comment type="caution">
    <text evidence="2">The sequence shown here is derived from an EMBL/GenBank/DDBJ whole genome shotgun (WGS) entry which is preliminary data.</text>
</comment>
<accession>A0ABT0MD64</accession>